<dbReference type="EMBL" id="FITM01000008">
    <property type="protein sequence ID" value="SAY40026.1"/>
    <property type="molecule type" value="Genomic_DNA"/>
</dbReference>
<dbReference type="Pfam" id="PF14250">
    <property type="entry name" value="AbrB-like"/>
    <property type="match status" value="1"/>
</dbReference>
<keyword evidence="2" id="KW-1185">Reference proteome</keyword>
<proteinExistence type="predicted"/>
<dbReference type="PANTHER" id="PTHR42182">
    <property type="entry name" value="SLL0359 PROTEIN"/>
    <property type="match status" value="1"/>
</dbReference>
<dbReference type="RefSeq" id="WP_306806768.1">
    <property type="nucleotide sequence ID" value="NZ_FITM01000008.1"/>
</dbReference>
<dbReference type="AlphaFoldDB" id="A0A164Z730"/>
<dbReference type="GO" id="GO:0000976">
    <property type="term" value="F:transcription cis-regulatory region binding"/>
    <property type="evidence" value="ECO:0007669"/>
    <property type="project" value="TreeGrafter"/>
</dbReference>
<sequence>MPQNEKMLEGETLLAKVRIFADRPLDQIARICGYVGPSGRLLKQKFCYALVLAKGFQVPGREESSPKRRGRQADFTTRVHGNGNLLIGQTYTHRAGIEPGQEFFIEIQADTGSIFLLPCDGRDLRV</sequence>
<dbReference type="PANTHER" id="PTHR42182:SF1">
    <property type="entry name" value="SLL0359 PROTEIN"/>
    <property type="match status" value="1"/>
</dbReference>
<gene>
    <name evidence="1" type="ORF">FLM9_88</name>
</gene>
<organism evidence="1 2">
    <name type="scientific">Candidatus Synechococcus spongiarum</name>
    <dbReference type="NCBI Taxonomy" id="431041"/>
    <lineage>
        <taxon>Bacteria</taxon>
        <taxon>Bacillati</taxon>
        <taxon>Cyanobacteriota</taxon>
        <taxon>Cyanophyceae</taxon>
        <taxon>Synechococcales</taxon>
        <taxon>Synechococcaceae</taxon>
        <taxon>Synechococcus</taxon>
    </lineage>
</organism>
<dbReference type="GO" id="GO:0032993">
    <property type="term" value="C:protein-DNA complex"/>
    <property type="evidence" value="ECO:0007669"/>
    <property type="project" value="TreeGrafter"/>
</dbReference>
<name>A0A164Z730_9SYNE</name>
<evidence type="ECO:0000313" key="2">
    <source>
        <dbReference type="Proteomes" id="UP000182631"/>
    </source>
</evidence>
<dbReference type="GO" id="GO:0001217">
    <property type="term" value="F:DNA-binding transcription repressor activity"/>
    <property type="evidence" value="ECO:0007669"/>
    <property type="project" value="TreeGrafter"/>
</dbReference>
<protein>
    <submittedName>
        <fullName evidence="1">AbrB family transciptional regulator</fullName>
    </submittedName>
</protein>
<evidence type="ECO:0000313" key="1">
    <source>
        <dbReference type="EMBL" id="SAY40026.1"/>
    </source>
</evidence>
<accession>A0A164Z730</accession>
<dbReference type="InterPro" id="IPR027360">
    <property type="entry name" value="AbrB-like"/>
</dbReference>
<reference evidence="2" key="1">
    <citation type="submission" date="2016-02" db="EMBL/GenBank/DDBJ databases">
        <authorList>
            <person name="liu f."/>
        </authorList>
    </citation>
    <scope>NUCLEOTIDE SEQUENCE [LARGE SCALE GENOMIC DNA]</scope>
</reference>
<dbReference type="Proteomes" id="UP000182631">
    <property type="component" value="Unassembled WGS sequence"/>
</dbReference>